<dbReference type="STRING" id="1884261.A0A5C3QH10"/>
<evidence type="ECO:0000313" key="2">
    <source>
        <dbReference type="EMBL" id="TFK99458.1"/>
    </source>
</evidence>
<feature type="region of interest" description="Disordered" evidence="1">
    <location>
        <begin position="768"/>
        <end position="806"/>
    </location>
</feature>
<evidence type="ECO:0000313" key="3">
    <source>
        <dbReference type="Proteomes" id="UP000305067"/>
    </source>
</evidence>
<evidence type="ECO:0000256" key="1">
    <source>
        <dbReference type="SAM" id="MobiDB-lite"/>
    </source>
</evidence>
<sequence length="864" mass="96975">MCTGARVVTVAKSLVTVAKSLVTVAKSLVTVAKSLVTVAKSLVTGDKGPKRPHSDDSEPDLLKIDRIRHIAEKNGAGEQYKIAAEAASGLIHAWDTFVKWLQRNQVDVNQLDAQNLRYFQKYGRQLVDNLQDYQKDAVYTEPQLTTWFNNRLDLDSKYFVASVLDVIKTCQRVDTSTLAPFHDFIGSQASPRIASAVHSIQYNATALQKAWEGKYQGDAHRILLGSIQSDERKHAYGFGKSRAVDELARTVFTIPLNIRAFPPRDESIGEVFRAIDDLPRFEKAEHNPRKLGGLFLFFRLLFEGVLGCMPPPPQFSRVRERSEQLSKACQKNQWREPAVEHGPPIALFMYTDEAQSLVSSPGKDLLFDLTQYAIDKITWTDGTNDYATHFFTLFLSTTSHAEDIAPPRSISSSARIRGDQTSWLASHTVMPFDCHPELAQKLKLDQHTLNDVKQFKFLVRMERHVDDNTKSVMNMACAKLVSSTGWIGSGVPNRRPEFAIMGVLLNLDYHPSRDPTLQTDLIARHLRTAYSAPVHREYFYSGYPSEPVLSLAALRHVDAHKERMTRSRKEGDPLWTIQWDVVLDFLYCLFAQGFTDTWKTCRPNNTSVFEEGTQTLAESFPDAWVRFFRFIRAGDASAMTTEMARITLARGAAVIGWVNQAQVDVLIPVVINKEGELGDTNVTVILVPLRVRRQFGTIWIDAKDLGVFPTLENGRIRVDGHPGPKSAEDAAAFPNGWPHDLKLAPKLTMEAAKESLPRPYTTLLMELGGREHPDQSPTSSSTHSVAAIRSNERRSQRNITEGLVPKHRKYSLPARGCSATTYRCVNQADHPSLSMLLRLSDVLHEIPRDALLRHTCNAPVLGNR</sequence>
<proteinExistence type="predicted"/>
<organism evidence="2 3">
    <name type="scientific">Pterulicium gracile</name>
    <dbReference type="NCBI Taxonomy" id="1884261"/>
    <lineage>
        <taxon>Eukaryota</taxon>
        <taxon>Fungi</taxon>
        <taxon>Dikarya</taxon>
        <taxon>Basidiomycota</taxon>
        <taxon>Agaricomycotina</taxon>
        <taxon>Agaricomycetes</taxon>
        <taxon>Agaricomycetidae</taxon>
        <taxon>Agaricales</taxon>
        <taxon>Pleurotineae</taxon>
        <taxon>Pterulaceae</taxon>
        <taxon>Pterulicium</taxon>
    </lineage>
</organism>
<dbReference type="PANTHER" id="PTHR33266">
    <property type="entry name" value="CHROMOSOME 15, WHOLE GENOME SHOTGUN SEQUENCE"/>
    <property type="match status" value="1"/>
</dbReference>
<accession>A0A5C3QH10</accession>
<dbReference type="Proteomes" id="UP000305067">
    <property type="component" value="Unassembled WGS sequence"/>
</dbReference>
<dbReference type="OrthoDB" id="107110at2759"/>
<keyword evidence="3" id="KW-1185">Reference proteome</keyword>
<dbReference type="AlphaFoldDB" id="A0A5C3QH10"/>
<gene>
    <name evidence="2" type="ORF">BDV98DRAFT_657274</name>
</gene>
<dbReference type="PANTHER" id="PTHR33266:SF1">
    <property type="entry name" value="F-BOX DOMAIN-CONTAINING PROTEIN"/>
    <property type="match status" value="1"/>
</dbReference>
<protein>
    <submittedName>
        <fullName evidence="2">Uncharacterized protein</fullName>
    </submittedName>
</protein>
<name>A0A5C3QH10_9AGAR</name>
<feature type="compositionally biased region" description="Polar residues" evidence="1">
    <location>
        <begin position="775"/>
        <end position="784"/>
    </location>
</feature>
<dbReference type="EMBL" id="ML178833">
    <property type="protein sequence ID" value="TFK99458.1"/>
    <property type="molecule type" value="Genomic_DNA"/>
</dbReference>
<reference evidence="2 3" key="1">
    <citation type="journal article" date="2019" name="Nat. Ecol. Evol.">
        <title>Megaphylogeny resolves global patterns of mushroom evolution.</title>
        <authorList>
            <person name="Varga T."/>
            <person name="Krizsan K."/>
            <person name="Foldi C."/>
            <person name="Dima B."/>
            <person name="Sanchez-Garcia M."/>
            <person name="Sanchez-Ramirez S."/>
            <person name="Szollosi G.J."/>
            <person name="Szarkandi J.G."/>
            <person name="Papp V."/>
            <person name="Albert L."/>
            <person name="Andreopoulos W."/>
            <person name="Angelini C."/>
            <person name="Antonin V."/>
            <person name="Barry K.W."/>
            <person name="Bougher N.L."/>
            <person name="Buchanan P."/>
            <person name="Buyck B."/>
            <person name="Bense V."/>
            <person name="Catcheside P."/>
            <person name="Chovatia M."/>
            <person name="Cooper J."/>
            <person name="Damon W."/>
            <person name="Desjardin D."/>
            <person name="Finy P."/>
            <person name="Geml J."/>
            <person name="Haridas S."/>
            <person name="Hughes K."/>
            <person name="Justo A."/>
            <person name="Karasinski D."/>
            <person name="Kautmanova I."/>
            <person name="Kiss B."/>
            <person name="Kocsube S."/>
            <person name="Kotiranta H."/>
            <person name="LaButti K.M."/>
            <person name="Lechner B.E."/>
            <person name="Liimatainen K."/>
            <person name="Lipzen A."/>
            <person name="Lukacs Z."/>
            <person name="Mihaltcheva S."/>
            <person name="Morgado L.N."/>
            <person name="Niskanen T."/>
            <person name="Noordeloos M.E."/>
            <person name="Ohm R.A."/>
            <person name="Ortiz-Santana B."/>
            <person name="Ovrebo C."/>
            <person name="Racz N."/>
            <person name="Riley R."/>
            <person name="Savchenko A."/>
            <person name="Shiryaev A."/>
            <person name="Soop K."/>
            <person name="Spirin V."/>
            <person name="Szebenyi C."/>
            <person name="Tomsovsky M."/>
            <person name="Tulloss R.E."/>
            <person name="Uehling J."/>
            <person name="Grigoriev I.V."/>
            <person name="Vagvolgyi C."/>
            <person name="Papp T."/>
            <person name="Martin F.M."/>
            <person name="Miettinen O."/>
            <person name="Hibbett D.S."/>
            <person name="Nagy L.G."/>
        </authorList>
    </citation>
    <scope>NUCLEOTIDE SEQUENCE [LARGE SCALE GENOMIC DNA]</scope>
    <source>
        <strain evidence="2 3">CBS 309.79</strain>
    </source>
</reference>